<dbReference type="PANTHER" id="PTHR24300:SF1">
    <property type="entry name" value="CYTOCHROME P450 2D6-RELATED"/>
    <property type="match status" value="1"/>
</dbReference>
<dbReference type="SUPFAM" id="SSF48264">
    <property type="entry name" value="Cytochrome P450"/>
    <property type="match status" value="1"/>
</dbReference>
<dbReference type="InterPro" id="IPR050182">
    <property type="entry name" value="Cytochrome_P450_fam2"/>
</dbReference>
<dbReference type="AlphaFoldDB" id="A0A4W3JDG0"/>
<keyword evidence="8 9" id="KW-0349">Heme</keyword>
<dbReference type="GeneTree" id="ENSGT00940000153331"/>
<evidence type="ECO:0000256" key="4">
    <source>
        <dbReference type="ARBA" id="ARBA00022723"/>
    </source>
</evidence>
<dbReference type="PRINTS" id="PR01686">
    <property type="entry name" value="EP450ICYP2D"/>
</dbReference>
<comment type="cofactor">
    <cofactor evidence="1 8">
        <name>heme</name>
        <dbReference type="ChEBI" id="CHEBI:30413"/>
    </cofactor>
</comment>
<reference evidence="11" key="3">
    <citation type="journal article" date="2014" name="Nature">
        <title>Elephant shark genome provides unique insights into gnathostome evolution.</title>
        <authorList>
            <consortium name="International Elephant Shark Genome Sequencing Consortium"/>
            <person name="Venkatesh B."/>
            <person name="Lee A.P."/>
            <person name="Ravi V."/>
            <person name="Maurya A.K."/>
            <person name="Lian M.M."/>
            <person name="Swann J.B."/>
            <person name="Ohta Y."/>
            <person name="Flajnik M.F."/>
            <person name="Sutoh Y."/>
            <person name="Kasahara M."/>
            <person name="Hoon S."/>
            <person name="Gangu V."/>
            <person name="Roy S.W."/>
            <person name="Irimia M."/>
            <person name="Korzh V."/>
            <person name="Kondrychyn I."/>
            <person name="Lim Z.W."/>
            <person name="Tay B.H."/>
            <person name="Tohari S."/>
            <person name="Kong K.W."/>
            <person name="Ho S."/>
            <person name="Lorente-Galdos B."/>
            <person name="Quilez J."/>
            <person name="Marques-Bonet T."/>
            <person name="Raney B.J."/>
            <person name="Ingham P.W."/>
            <person name="Tay A."/>
            <person name="Hillier L.W."/>
            <person name="Minx P."/>
            <person name="Boehm T."/>
            <person name="Wilson R.K."/>
            <person name="Brenner S."/>
            <person name="Warren W.C."/>
        </authorList>
    </citation>
    <scope>NUCLEOTIDE SEQUENCE [LARGE SCALE GENOMIC DNA]</scope>
</reference>
<organism evidence="10 11">
    <name type="scientific">Callorhinchus milii</name>
    <name type="common">Ghost shark</name>
    <dbReference type="NCBI Taxonomy" id="7868"/>
    <lineage>
        <taxon>Eukaryota</taxon>
        <taxon>Metazoa</taxon>
        <taxon>Chordata</taxon>
        <taxon>Craniata</taxon>
        <taxon>Vertebrata</taxon>
        <taxon>Chondrichthyes</taxon>
        <taxon>Holocephali</taxon>
        <taxon>Chimaeriformes</taxon>
        <taxon>Callorhinchidae</taxon>
        <taxon>Callorhinchus</taxon>
    </lineage>
</organism>
<dbReference type="GO" id="GO:0020037">
    <property type="term" value="F:heme binding"/>
    <property type="evidence" value="ECO:0007669"/>
    <property type="project" value="InterPro"/>
</dbReference>
<dbReference type="GO" id="GO:0005737">
    <property type="term" value="C:cytoplasm"/>
    <property type="evidence" value="ECO:0007669"/>
    <property type="project" value="TreeGrafter"/>
</dbReference>
<dbReference type="STRING" id="7868.ENSCMIP00000041434"/>
<dbReference type="GO" id="GO:0005506">
    <property type="term" value="F:iron ion binding"/>
    <property type="evidence" value="ECO:0007669"/>
    <property type="project" value="InterPro"/>
</dbReference>
<feature type="binding site" description="axial binding residue" evidence="8">
    <location>
        <position position="451"/>
    </location>
    <ligand>
        <name>heme</name>
        <dbReference type="ChEBI" id="CHEBI:30413"/>
    </ligand>
    <ligandPart>
        <name>Fe</name>
        <dbReference type="ChEBI" id="CHEBI:18248"/>
    </ligandPart>
</feature>
<reference evidence="11" key="1">
    <citation type="journal article" date="2006" name="Science">
        <title>Ancient noncoding elements conserved in the human genome.</title>
        <authorList>
            <person name="Venkatesh B."/>
            <person name="Kirkness E.F."/>
            <person name="Loh Y.H."/>
            <person name="Halpern A.L."/>
            <person name="Lee A.P."/>
            <person name="Johnson J."/>
            <person name="Dandona N."/>
            <person name="Viswanathan L.D."/>
            <person name="Tay A."/>
            <person name="Venter J.C."/>
            <person name="Strausberg R.L."/>
            <person name="Brenner S."/>
        </authorList>
    </citation>
    <scope>NUCLEOTIDE SEQUENCE [LARGE SCALE GENOMIC DNA]</scope>
</reference>
<dbReference type="PRINTS" id="PR00463">
    <property type="entry name" value="EP450I"/>
</dbReference>
<evidence type="ECO:0000256" key="3">
    <source>
        <dbReference type="ARBA" id="ARBA00010617"/>
    </source>
</evidence>
<evidence type="ECO:0000256" key="2">
    <source>
        <dbReference type="ARBA" id="ARBA00004370"/>
    </source>
</evidence>
<reference evidence="11" key="2">
    <citation type="journal article" date="2007" name="PLoS Biol.">
        <title>Survey sequencing and comparative analysis of the elephant shark (Callorhinchus milii) genome.</title>
        <authorList>
            <person name="Venkatesh B."/>
            <person name="Kirkness E.F."/>
            <person name="Loh Y.H."/>
            <person name="Halpern A.L."/>
            <person name="Lee A.P."/>
            <person name="Johnson J."/>
            <person name="Dandona N."/>
            <person name="Viswanathan L.D."/>
            <person name="Tay A."/>
            <person name="Venter J.C."/>
            <person name="Strausberg R.L."/>
            <person name="Brenner S."/>
        </authorList>
    </citation>
    <scope>NUCLEOTIDE SEQUENCE [LARGE SCALE GENOMIC DNA]</scope>
</reference>
<dbReference type="PANTHER" id="PTHR24300">
    <property type="entry name" value="CYTOCHROME P450 508A4-RELATED"/>
    <property type="match status" value="1"/>
</dbReference>
<evidence type="ECO:0000256" key="8">
    <source>
        <dbReference type="PIRSR" id="PIRSR602401-1"/>
    </source>
</evidence>
<evidence type="ECO:0000256" key="7">
    <source>
        <dbReference type="ARBA" id="ARBA00023136"/>
    </source>
</evidence>
<dbReference type="GO" id="GO:0016712">
    <property type="term" value="F:oxidoreductase activity, acting on paired donors, with incorporation or reduction of molecular oxygen, reduced flavin or flavoprotein as one donor, and incorporation of one atom of oxygen"/>
    <property type="evidence" value="ECO:0007669"/>
    <property type="project" value="InterPro"/>
</dbReference>
<sequence>MEFLTVLQFLSPGFDRVTLLAVFCTVFALVFDFMKRRQKCINYPPGPWTLPFIGSVFHVSNNNPYTSFEKLRGKYGNTFSLQFGWTDVVVLNGYEAIKDGLVKKSKDTSDRPTVPIYQRYFSGFGQGIVFAKYGQWWQDHRRFALSTLKNFGLGKKSLELRIVEEASFLNNELEAEIGHPFDPHFRINNATSNIICSLIFGDRFDYQDTKLLHLLEIIDESMLLEAGFWAKLVNMFPFIDGLPGPHRRIFQNRMKLVEFLQEIVAEHKEVWDPNEPRDFIDAFLVECEKMKATPNTSFTETSLFSTSLDLFGAGTETTSTTLRWGLLFMVLFPDIQEKVQEEIDQVIGTERKPALGDQKTMAFTNAVIHETQRFGSIVPNSLPHETSRDTEIMGFSIPKGTMVIPNLSSALYDPKFWAKPHEFNPGHFLNDSGRFVKPEAFIPFSAGPRVCLGEQLAKMELFLFFTSLLQRFTFSCRRTSPNPATPAPNMGSPAAQCHSSSVFDSDKLGAPVHRCVLHY</sequence>
<keyword evidence="11" id="KW-1185">Reference proteome</keyword>
<evidence type="ECO:0000256" key="9">
    <source>
        <dbReference type="RuleBase" id="RU000461"/>
    </source>
</evidence>
<keyword evidence="4 8" id="KW-0479">Metal-binding</keyword>
<dbReference type="Pfam" id="PF00067">
    <property type="entry name" value="p450"/>
    <property type="match status" value="1"/>
</dbReference>
<dbReference type="Ensembl" id="ENSCMIT00000042022.1">
    <property type="protein sequence ID" value="ENSCMIP00000041434.1"/>
    <property type="gene ID" value="ENSCMIG00000017247.1"/>
</dbReference>
<keyword evidence="7" id="KW-0472">Membrane</keyword>
<dbReference type="InterPro" id="IPR002401">
    <property type="entry name" value="Cyt_P450_E_grp-I"/>
</dbReference>
<dbReference type="InterPro" id="IPR036396">
    <property type="entry name" value="Cyt_P450_sf"/>
</dbReference>
<dbReference type="Gene3D" id="1.10.630.10">
    <property type="entry name" value="Cytochrome P450"/>
    <property type="match status" value="1"/>
</dbReference>
<dbReference type="InterPro" id="IPR008069">
    <property type="entry name" value="Cyt_P450_E_grp-I_CYP2D-like"/>
</dbReference>
<dbReference type="GO" id="GO:0016020">
    <property type="term" value="C:membrane"/>
    <property type="evidence" value="ECO:0007669"/>
    <property type="project" value="UniProtKB-SubCell"/>
</dbReference>
<evidence type="ECO:0000256" key="1">
    <source>
        <dbReference type="ARBA" id="ARBA00001971"/>
    </source>
</evidence>
<dbReference type="FunFam" id="1.10.630.10:FF:000004">
    <property type="entry name" value="cytochrome P450 2D15 isoform X1"/>
    <property type="match status" value="1"/>
</dbReference>
<evidence type="ECO:0000313" key="11">
    <source>
        <dbReference type="Proteomes" id="UP000314986"/>
    </source>
</evidence>
<protein>
    <submittedName>
        <fullName evidence="10">Cytochrome P450 2D15-like</fullName>
    </submittedName>
</protein>
<dbReference type="PROSITE" id="PS00086">
    <property type="entry name" value="CYTOCHROME_P450"/>
    <property type="match status" value="1"/>
</dbReference>
<comment type="similarity">
    <text evidence="3 9">Belongs to the cytochrome P450 family.</text>
</comment>
<dbReference type="InterPro" id="IPR001128">
    <property type="entry name" value="Cyt_P450"/>
</dbReference>
<reference evidence="10" key="4">
    <citation type="submission" date="2025-08" db="UniProtKB">
        <authorList>
            <consortium name="Ensembl"/>
        </authorList>
    </citation>
    <scope>IDENTIFICATION</scope>
</reference>
<keyword evidence="6 8" id="KW-0408">Iron</keyword>
<evidence type="ECO:0000256" key="5">
    <source>
        <dbReference type="ARBA" id="ARBA00023002"/>
    </source>
</evidence>
<dbReference type="InterPro" id="IPR017972">
    <property type="entry name" value="Cyt_P450_CS"/>
</dbReference>
<name>A0A4W3JDG0_CALMI</name>
<dbReference type="FunCoup" id="A0A4W3JDG0">
    <property type="interactions" value="16"/>
</dbReference>
<keyword evidence="5 9" id="KW-0560">Oxidoreductase</keyword>
<proteinExistence type="inferred from homology"/>
<dbReference type="CDD" id="cd11026">
    <property type="entry name" value="CYP2"/>
    <property type="match status" value="1"/>
</dbReference>
<dbReference type="GO" id="GO:0006805">
    <property type="term" value="P:xenobiotic metabolic process"/>
    <property type="evidence" value="ECO:0007669"/>
    <property type="project" value="TreeGrafter"/>
</dbReference>
<comment type="subcellular location">
    <subcellularLocation>
        <location evidence="2">Membrane</location>
    </subcellularLocation>
</comment>
<dbReference type="InParanoid" id="A0A4W3JDG0"/>
<evidence type="ECO:0000256" key="6">
    <source>
        <dbReference type="ARBA" id="ARBA00023004"/>
    </source>
</evidence>
<accession>A0A4W3JDG0</accession>
<dbReference type="Proteomes" id="UP000314986">
    <property type="component" value="Unassembled WGS sequence"/>
</dbReference>
<evidence type="ECO:0000313" key="10">
    <source>
        <dbReference type="Ensembl" id="ENSCMIP00000041434.1"/>
    </source>
</evidence>
<dbReference type="GO" id="GO:0019369">
    <property type="term" value="P:arachidonate metabolic process"/>
    <property type="evidence" value="ECO:0007669"/>
    <property type="project" value="TreeGrafter"/>
</dbReference>
<dbReference type="PRINTS" id="PR00385">
    <property type="entry name" value="P450"/>
</dbReference>
<keyword evidence="9" id="KW-0503">Monooxygenase</keyword>
<reference evidence="10" key="5">
    <citation type="submission" date="2025-09" db="UniProtKB">
        <authorList>
            <consortium name="Ensembl"/>
        </authorList>
    </citation>
    <scope>IDENTIFICATION</scope>
</reference>